<evidence type="ECO:0000313" key="2">
    <source>
        <dbReference type="EMBL" id="SIR57547.1"/>
    </source>
</evidence>
<feature type="compositionally biased region" description="Polar residues" evidence="1">
    <location>
        <begin position="220"/>
        <end position="232"/>
    </location>
</feature>
<name>A0A1N7C1T9_9ACTN</name>
<accession>A0A1N7C1T9</accession>
<sequence>MAATPRARQRRRLRGSCRLPARISWRTRPRPEHRRPGSGPGPRSTKPAGSPSVDQRVPVPAGIVGNTPTGAFLILPAVPGVAPRPNACLSSVPHIVDDQYRVRVTEPGTITVHRSSRTASASHTARHNSHCVPSGRACPVCSANWQHVLTSISADGPATNADVARPARTDPQEASPRRTCRHPAGFTLPGLKVCPQGTDDHAGAASRPPRSISGIPNGGCRTSSAPASTGTARHQDAPEGRGADHTKGSRGP</sequence>
<protein>
    <submittedName>
        <fullName evidence="2">Uncharacterized protein</fullName>
    </submittedName>
</protein>
<feature type="region of interest" description="Disordered" evidence="1">
    <location>
        <begin position="1"/>
        <end position="60"/>
    </location>
</feature>
<proteinExistence type="predicted"/>
<gene>
    <name evidence="2" type="ORF">SAMN05444858_11265</name>
</gene>
<dbReference type="STRING" id="1198245.SAMN05444858_11265"/>
<evidence type="ECO:0000256" key="1">
    <source>
        <dbReference type="SAM" id="MobiDB-lite"/>
    </source>
</evidence>
<dbReference type="EMBL" id="FTNF01000012">
    <property type="protein sequence ID" value="SIR57547.1"/>
    <property type="molecule type" value="Genomic_DNA"/>
</dbReference>
<feature type="region of interest" description="Disordered" evidence="1">
    <location>
        <begin position="156"/>
        <end position="252"/>
    </location>
</feature>
<organism evidence="2 3">
    <name type="scientific">Micromonospora avicenniae</name>
    <dbReference type="NCBI Taxonomy" id="1198245"/>
    <lineage>
        <taxon>Bacteria</taxon>
        <taxon>Bacillati</taxon>
        <taxon>Actinomycetota</taxon>
        <taxon>Actinomycetes</taxon>
        <taxon>Micromonosporales</taxon>
        <taxon>Micromonosporaceae</taxon>
        <taxon>Micromonospora</taxon>
    </lineage>
</organism>
<keyword evidence="3" id="KW-1185">Reference proteome</keyword>
<evidence type="ECO:0000313" key="3">
    <source>
        <dbReference type="Proteomes" id="UP000186004"/>
    </source>
</evidence>
<feature type="compositionally biased region" description="Basic and acidic residues" evidence="1">
    <location>
        <begin position="233"/>
        <end position="252"/>
    </location>
</feature>
<dbReference type="AlphaFoldDB" id="A0A1N7C1T9"/>
<reference evidence="2 3" key="1">
    <citation type="submission" date="2017-01" db="EMBL/GenBank/DDBJ databases">
        <authorList>
            <person name="Mah S.A."/>
            <person name="Swanson W.J."/>
            <person name="Moy G.W."/>
            <person name="Vacquier V.D."/>
        </authorList>
    </citation>
    <scope>NUCLEOTIDE SEQUENCE [LARGE SCALE GENOMIC DNA]</scope>
    <source>
        <strain evidence="2 3">DSM 45758</strain>
    </source>
</reference>
<dbReference type="Proteomes" id="UP000186004">
    <property type="component" value="Unassembled WGS sequence"/>
</dbReference>